<comment type="catalytic activity">
    <reaction evidence="10">
        <text>dihydroxyacetone + ATP = dihydroxyacetone phosphate + ADP + H(+)</text>
        <dbReference type="Rhea" id="RHEA:15773"/>
        <dbReference type="ChEBI" id="CHEBI:15378"/>
        <dbReference type="ChEBI" id="CHEBI:16016"/>
        <dbReference type="ChEBI" id="CHEBI:30616"/>
        <dbReference type="ChEBI" id="CHEBI:57642"/>
        <dbReference type="ChEBI" id="CHEBI:456216"/>
        <dbReference type="EC" id="2.7.1.29"/>
    </reaction>
</comment>
<keyword evidence="6" id="KW-0418">Kinase</keyword>
<evidence type="ECO:0000256" key="7">
    <source>
        <dbReference type="ARBA" id="ARBA00022798"/>
    </source>
</evidence>
<dbReference type="SUPFAM" id="SSF101473">
    <property type="entry name" value="DhaL-like"/>
    <property type="match status" value="1"/>
</dbReference>
<keyword evidence="7" id="KW-0319">Glycerol metabolism</keyword>
<evidence type="ECO:0000256" key="1">
    <source>
        <dbReference type="ARBA" id="ARBA00003264"/>
    </source>
</evidence>
<dbReference type="Pfam" id="PF02733">
    <property type="entry name" value="Dak1"/>
    <property type="match status" value="2"/>
</dbReference>
<dbReference type="Proteomes" id="UP000800200">
    <property type="component" value="Unassembled WGS sequence"/>
</dbReference>
<evidence type="ECO:0000256" key="5">
    <source>
        <dbReference type="ARBA" id="ARBA00022741"/>
    </source>
</evidence>
<dbReference type="Pfam" id="PF02734">
    <property type="entry name" value="Dak2"/>
    <property type="match status" value="1"/>
</dbReference>
<dbReference type="PROSITE" id="PS51481">
    <property type="entry name" value="DHAK"/>
    <property type="match status" value="1"/>
</dbReference>
<evidence type="ECO:0000313" key="14">
    <source>
        <dbReference type="Proteomes" id="UP000800200"/>
    </source>
</evidence>
<keyword evidence="14" id="KW-1185">Reference proteome</keyword>
<dbReference type="GO" id="GO:0005829">
    <property type="term" value="C:cytosol"/>
    <property type="evidence" value="ECO:0007669"/>
    <property type="project" value="TreeGrafter"/>
</dbReference>
<evidence type="ECO:0000256" key="10">
    <source>
        <dbReference type="ARBA" id="ARBA00048898"/>
    </source>
</evidence>
<dbReference type="GO" id="GO:0005524">
    <property type="term" value="F:ATP binding"/>
    <property type="evidence" value="ECO:0007669"/>
    <property type="project" value="UniProtKB-KW"/>
</dbReference>
<dbReference type="InterPro" id="IPR050861">
    <property type="entry name" value="Dihydroxyacetone_Kinase"/>
</dbReference>
<evidence type="ECO:0000256" key="2">
    <source>
        <dbReference type="ARBA" id="ARBA00004778"/>
    </source>
</evidence>
<dbReference type="GO" id="GO:0050354">
    <property type="term" value="F:triokinase activity"/>
    <property type="evidence" value="ECO:0007669"/>
    <property type="project" value="UniProtKB-EC"/>
</dbReference>
<evidence type="ECO:0000256" key="3">
    <source>
        <dbReference type="ARBA" id="ARBA00008757"/>
    </source>
</evidence>
<sequence>MCLCLGKHFINEVADPVQCSLRSSVQSDPSVRLIAEENASNKVLLLSGGGSGHEPAHSGYLGDGMLDIVAAGNIFASPFSRQVLAGLTAVEAHRGYVTGDKLNFGLAAQKARMKGLKVDLVYVGDDVLVKGKSAVGQRGLAGVVFVHKVAGALASQGAELKAVAEVARKASHQMASAAASLDRRGNVGPLVETVANILDMLLGPNLDAWYLSPGRPVAVMVNNLGGLSVLEISVIAEEVLSQLQARGLVAQRSMFGTFVTSLDSPGFSLTLLGLNQESVQLLDAPTTAPAWPRAISSPKIDTTLPQRPVHEARQTAVVAVSYSVVMNIIGSIHKAVKEDEPRITEYDTIAGDGDCGETLINGVNGLVQASASFQGSELDLASVFRAIYAIYLNALALFLEQIGCNQFQNTLKALPLIISDAASEALDELCKYTTAREGHRALMDALIPFISTFGQTQDFPAAFQAAVKGAERTRDMQAVLGKASYVGKELLNEKGGIPDPEALGVVSILRGMQVALSMTKPDM</sequence>
<dbReference type="AlphaFoldDB" id="A0A6A6DCH7"/>
<dbReference type="FunFam" id="3.40.50.10440:FF:000001">
    <property type="entry name" value="Dihydroxyacetone kinase, DhaK subunit"/>
    <property type="match status" value="1"/>
</dbReference>
<reference evidence="13" key="1">
    <citation type="journal article" date="2020" name="Stud. Mycol.">
        <title>101 Dothideomycetes genomes: a test case for predicting lifestyles and emergence of pathogens.</title>
        <authorList>
            <person name="Haridas S."/>
            <person name="Albert R."/>
            <person name="Binder M."/>
            <person name="Bloem J."/>
            <person name="Labutti K."/>
            <person name="Salamov A."/>
            <person name="Andreopoulos B."/>
            <person name="Baker S."/>
            <person name="Barry K."/>
            <person name="Bills G."/>
            <person name="Bluhm B."/>
            <person name="Cannon C."/>
            <person name="Castanera R."/>
            <person name="Culley D."/>
            <person name="Daum C."/>
            <person name="Ezra D."/>
            <person name="Gonzalez J."/>
            <person name="Henrissat B."/>
            <person name="Kuo A."/>
            <person name="Liang C."/>
            <person name="Lipzen A."/>
            <person name="Lutzoni F."/>
            <person name="Magnuson J."/>
            <person name="Mondo S."/>
            <person name="Nolan M."/>
            <person name="Ohm R."/>
            <person name="Pangilinan J."/>
            <person name="Park H.-J."/>
            <person name="Ramirez L."/>
            <person name="Alfaro M."/>
            <person name="Sun H."/>
            <person name="Tritt A."/>
            <person name="Yoshinaga Y."/>
            <person name="Zwiers L.-H."/>
            <person name="Turgeon B."/>
            <person name="Goodwin S."/>
            <person name="Spatafora J."/>
            <person name="Crous P."/>
            <person name="Grigoriev I."/>
        </authorList>
    </citation>
    <scope>NUCLEOTIDE SEQUENCE</scope>
    <source>
        <strain evidence="13">CBS 207.26</strain>
    </source>
</reference>
<keyword evidence="8" id="KW-0067">ATP-binding</keyword>
<dbReference type="PANTHER" id="PTHR28629">
    <property type="entry name" value="TRIOKINASE/FMN CYCLASE"/>
    <property type="match status" value="1"/>
</dbReference>
<evidence type="ECO:0000256" key="9">
    <source>
        <dbReference type="ARBA" id="ARBA00047974"/>
    </source>
</evidence>
<protein>
    <submittedName>
        <fullName evidence="13">DAK1/DegV-like protein</fullName>
    </submittedName>
</protein>
<evidence type="ECO:0000259" key="12">
    <source>
        <dbReference type="PROSITE" id="PS51481"/>
    </source>
</evidence>
<keyword evidence="5" id="KW-0547">Nucleotide-binding</keyword>
<evidence type="ECO:0000256" key="4">
    <source>
        <dbReference type="ARBA" id="ARBA00022679"/>
    </source>
</evidence>
<proteinExistence type="inferred from homology"/>
<dbReference type="SMART" id="SM01120">
    <property type="entry name" value="Dak2"/>
    <property type="match status" value="1"/>
</dbReference>
<evidence type="ECO:0000256" key="8">
    <source>
        <dbReference type="ARBA" id="ARBA00022840"/>
    </source>
</evidence>
<dbReference type="Gene3D" id="3.40.50.10440">
    <property type="entry name" value="Dihydroxyacetone kinase, domain 1"/>
    <property type="match status" value="1"/>
</dbReference>
<comment type="pathway">
    <text evidence="2">Polyol metabolism; glycerol fermentation; glycerone phosphate from glycerol (oxidative route): step 2/2.</text>
</comment>
<dbReference type="Gene3D" id="1.25.40.340">
    <property type="match status" value="1"/>
</dbReference>
<evidence type="ECO:0000256" key="6">
    <source>
        <dbReference type="ARBA" id="ARBA00022777"/>
    </source>
</evidence>
<organism evidence="13 14">
    <name type="scientific">Zopfia rhizophila CBS 207.26</name>
    <dbReference type="NCBI Taxonomy" id="1314779"/>
    <lineage>
        <taxon>Eukaryota</taxon>
        <taxon>Fungi</taxon>
        <taxon>Dikarya</taxon>
        <taxon>Ascomycota</taxon>
        <taxon>Pezizomycotina</taxon>
        <taxon>Dothideomycetes</taxon>
        <taxon>Dothideomycetes incertae sedis</taxon>
        <taxon>Zopfiaceae</taxon>
        <taxon>Zopfia</taxon>
    </lineage>
</organism>
<dbReference type="InterPro" id="IPR004006">
    <property type="entry name" value="DhaK_dom"/>
</dbReference>
<dbReference type="SUPFAM" id="SSF82549">
    <property type="entry name" value="DAK1/DegV-like"/>
    <property type="match status" value="1"/>
</dbReference>
<dbReference type="OrthoDB" id="1724672at2759"/>
<comment type="similarity">
    <text evidence="3">Belongs to the dihydroxyacetone kinase (DAK) family.</text>
</comment>
<dbReference type="UniPathway" id="UPA00617">
    <property type="reaction ID" value="UER00669"/>
</dbReference>
<dbReference type="PROSITE" id="PS51480">
    <property type="entry name" value="DHAL"/>
    <property type="match status" value="1"/>
</dbReference>
<comment type="catalytic activity">
    <reaction evidence="9">
        <text>D-glyceraldehyde + ATP = D-glyceraldehyde 3-phosphate + ADP + H(+)</text>
        <dbReference type="Rhea" id="RHEA:13941"/>
        <dbReference type="ChEBI" id="CHEBI:15378"/>
        <dbReference type="ChEBI" id="CHEBI:17378"/>
        <dbReference type="ChEBI" id="CHEBI:30616"/>
        <dbReference type="ChEBI" id="CHEBI:59776"/>
        <dbReference type="ChEBI" id="CHEBI:456216"/>
        <dbReference type="EC" id="2.7.1.28"/>
    </reaction>
</comment>
<evidence type="ECO:0000313" key="13">
    <source>
        <dbReference type="EMBL" id="KAF2176835.1"/>
    </source>
</evidence>
<accession>A0A6A6DCH7</accession>
<dbReference type="PANTHER" id="PTHR28629:SF4">
    <property type="entry name" value="TRIOKINASE_FMN CYCLASE"/>
    <property type="match status" value="1"/>
</dbReference>
<dbReference type="Gene3D" id="3.30.1180.20">
    <property type="entry name" value="Dihydroxyacetone kinase, domain 2"/>
    <property type="match status" value="1"/>
</dbReference>
<dbReference type="EMBL" id="ML994700">
    <property type="protein sequence ID" value="KAF2176835.1"/>
    <property type="molecule type" value="Genomic_DNA"/>
</dbReference>
<name>A0A6A6DCH7_9PEZI</name>
<comment type="function">
    <text evidence="1">Catalyzes both the phosphorylation of dihydroxyacetone and of glyceraldehyde.</text>
</comment>
<dbReference type="InterPro" id="IPR036117">
    <property type="entry name" value="DhaL_dom_sf"/>
</dbReference>
<keyword evidence="4" id="KW-0808">Transferase</keyword>
<gene>
    <name evidence="13" type="ORF">K469DRAFT_733549</name>
</gene>
<dbReference type="InterPro" id="IPR004007">
    <property type="entry name" value="DhaL_dom"/>
</dbReference>
<feature type="domain" description="DhaL" evidence="11">
    <location>
        <begin position="323"/>
        <end position="514"/>
    </location>
</feature>
<dbReference type="GO" id="GO:0019588">
    <property type="term" value="P:anaerobic glycerol catabolic process"/>
    <property type="evidence" value="ECO:0007669"/>
    <property type="project" value="UniProtKB-UniPathway"/>
</dbReference>
<dbReference type="GO" id="GO:0004371">
    <property type="term" value="F:glycerone kinase activity"/>
    <property type="evidence" value="ECO:0007669"/>
    <property type="project" value="UniProtKB-EC"/>
</dbReference>
<evidence type="ECO:0000259" key="11">
    <source>
        <dbReference type="PROSITE" id="PS51480"/>
    </source>
</evidence>
<feature type="domain" description="DhaK" evidence="12">
    <location>
        <begin position="5"/>
        <end position="291"/>
    </location>
</feature>